<gene>
    <name evidence="2" type="ORF">ELS83_05655</name>
</gene>
<name>A0ABX1WTJ8_9BACT</name>
<evidence type="ECO:0000259" key="1">
    <source>
        <dbReference type="PROSITE" id="PS50206"/>
    </source>
</evidence>
<dbReference type="SUPFAM" id="SSF52821">
    <property type="entry name" value="Rhodanese/Cell cycle control phosphatase"/>
    <property type="match status" value="1"/>
</dbReference>
<dbReference type="Proteomes" id="UP000732105">
    <property type="component" value="Unassembled WGS sequence"/>
</dbReference>
<dbReference type="RefSeq" id="WP_171594573.1">
    <property type="nucleotide sequence ID" value="NZ_RZNH01000006.1"/>
</dbReference>
<protein>
    <submittedName>
        <fullName evidence="2">Rhodanese-like domain-containing protein</fullName>
    </submittedName>
</protein>
<dbReference type="InterPro" id="IPR036873">
    <property type="entry name" value="Rhodanese-like_dom_sf"/>
</dbReference>
<dbReference type="PANTHER" id="PTHR43031:SF1">
    <property type="entry name" value="PYRIDINE NUCLEOTIDE-DISULPHIDE OXIDOREDUCTASE"/>
    <property type="match status" value="1"/>
</dbReference>
<dbReference type="PROSITE" id="PS50206">
    <property type="entry name" value="RHODANESE_3"/>
    <property type="match status" value="1"/>
</dbReference>
<organism evidence="2 3">
    <name type="scientific">Marinifilum caeruleilacunae</name>
    <dbReference type="NCBI Taxonomy" id="2499076"/>
    <lineage>
        <taxon>Bacteria</taxon>
        <taxon>Pseudomonadati</taxon>
        <taxon>Bacteroidota</taxon>
        <taxon>Bacteroidia</taxon>
        <taxon>Marinilabiliales</taxon>
        <taxon>Marinifilaceae</taxon>
    </lineage>
</organism>
<dbReference type="InterPro" id="IPR050229">
    <property type="entry name" value="GlpE_sulfurtransferase"/>
</dbReference>
<keyword evidence="3" id="KW-1185">Reference proteome</keyword>
<proteinExistence type="predicted"/>
<dbReference type="PROSITE" id="PS51257">
    <property type="entry name" value="PROKAR_LIPOPROTEIN"/>
    <property type="match status" value="1"/>
</dbReference>
<evidence type="ECO:0000313" key="2">
    <source>
        <dbReference type="EMBL" id="NOU59296.1"/>
    </source>
</evidence>
<comment type="caution">
    <text evidence="2">The sequence shown here is derived from an EMBL/GenBank/DDBJ whole genome shotgun (WGS) entry which is preliminary data.</text>
</comment>
<evidence type="ECO:0000313" key="3">
    <source>
        <dbReference type="Proteomes" id="UP000732105"/>
    </source>
</evidence>
<reference evidence="2 3" key="1">
    <citation type="submission" date="2018-12" db="EMBL/GenBank/DDBJ databases">
        <title>Marinifilum JC070 sp. nov., a marine bacterium isolated from Yongle Blue Hole in the South China Sea.</title>
        <authorList>
            <person name="Fu T."/>
        </authorList>
    </citation>
    <scope>NUCLEOTIDE SEQUENCE [LARGE SCALE GENOMIC DNA]</scope>
    <source>
        <strain evidence="2 3">JC070</strain>
    </source>
</reference>
<feature type="domain" description="Rhodanese" evidence="1">
    <location>
        <begin position="64"/>
        <end position="154"/>
    </location>
</feature>
<dbReference type="EMBL" id="RZNH01000006">
    <property type="protein sequence ID" value="NOU59296.1"/>
    <property type="molecule type" value="Genomic_DNA"/>
</dbReference>
<dbReference type="PANTHER" id="PTHR43031">
    <property type="entry name" value="FAD-DEPENDENT OXIDOREDUCTASE"/>
    <property type="match status" value="1"/>
</dbReference>
<dbReference type="InterPro" id="IPR001763">
    <property type="entry name" value="Rhodanese-like_dom"/>
</dbReference>
<dbReference type="Pfam" id="PF00581">
    <property type="entry name" value="Rhodanese"/>
    <property type="match status" value="1"/>
</dbReference>
<dbReference type="CDD" id="cd00158">
    <property type="entry name" value="RHOD"/>
    <property type="match status" value="1"/>
</dbReference>
<dbReference type="SMART" id="SM00450">
    <property type="entry name" value="RHOD"/>
    <property type="match status" value="1"/>
</dbReference>
<accession>A0ABX1WTJ8</accession>
<dbReference type="Gene3D" id="3.40.250.10">
    <property type="entry name" value="Rhodanese-like domain"/>
    <property type="match status" value="1"/>
</dbReference>
<sequence>MRILYFTFLLFLLAACSNFNKSKEQDSQNIGSNSGSEESMEDYSQYRDITGLVDAKEFHRLIVNCDSVLIYDIRPRDVYISEPRIKGGKLIYDFTYFKEALKDLHRDHQIMVYCGMELRSPAAVKALVKQGFNNVYELQGGLSVWKQLKLPLVDTQGNAYEYPEKE</sequence>